<dbReference type="PROSITE" id="PS51257">
    <property type="entry name" value="PROKAR_LIPOPROTEIN"/>
    <property type="match status" value="1"/>
</dbReference>
<keyword evidence="3" id="KW-1185">Reference proteome</keyword>
<dbReference type="PRINTS" id="PR00111">
    <property type="entry name" value="ABHYDROLASE"/>
</dbReference>
<evidence type="ECO:0000313" key="2">
    <source>
        <dbReference type="EMBL" id="TDE15726.1"/>
    </source>
</evidence>
<comment type="caution">
    <text evidence="2">The sequence shown here is derived from an EMBL/GenBank/DDBJ whole genome shotgun (WGS) entry which is preliminary data.</text>
</comment>
<sequence>MVKYFCYLFASVLLLSCKETKPTEKPIRYGSNNGKYLNIRGTKIYYEQYGSGTPLLLFHQGLGSIENLGGIIPELSKHFRVIAPDAPGHGRSQQADSLSGDLLAEYCSDLIDSLNLDSAYVMGWSMGGNTALLLAANRPDKIKKVVSGASNSRSSGLTQEGLDLLKQYTVEAVKEDKDWLENYQKMNPEPEKWIKFWEDTQKMWSREIKIPDDKLSGINIPVLIIRGDRDMIKLDHSIKIFQSLSKGQLCIYPNTGHEMPDSKGEILCKIAIDFFMEDQDGTPGK</sequence>
<dbReference type="Pfam" id="PF00561">
    <property type="entry name" value="Abhydrolase_1"/>
    <property type="match status" value="1"/>
</dbReference>
<dbReference type="Proteomes" id="UP000294850">
    <property type="component" value="Unassembled WGS sequence"/>
</dbReference>
<keyword evidence="2" id="KW-0378">Hydrolase</keyword>
<dbReference type="InterPro" id="IPR029058">
    <property type="entry name" value="AB_hydrolase_fold"/>
</dbReference>
<dbReference type="Gene3D" id="3.40.50.1820">
    <property type="entry name" value="alpha/beta hydrolase"/>
    <property type="match status" value="1"/>
</dbReference>
<evidence type="ECO:0000259" key="1">
    <source>
        <dbReference type="Pfam" id="PF00561"/>
    </source>
</evidence>
<gene>
    <name evidence="2" type="ORF">E0F88_14230</name>
</gene>
<feature type="domain" description="AB hydrolase-1" evidence="1">
    <location>
        <begin position="54"/>
        <end position="168"/>
    </location>
</feature>
<protein>
    <submittedName>
        <fullName evidence="2">Alpha/beta hydrolase</fullName>
    </submittedName>
</protein>
<dbReference type="InterPro" id="IPR000073">
    <property type="entry name" value="AB_hydrolase_1"/>
</dbReference>
<dbReference type="EMBL" id="SMFL01000004">
    <property type="protein sequence ID" value="TDE15726.1"/>
    <property type="molecule type" value="Genomic_DNA"/>
</dbReference>
<accession>A0A4R5DN32</accession>
<dbReference type="PANTHER" id="PTHR46331:SF2">
    <property type="entry name" value="VALACYCLOVIR HYDROLASE"/>
    <property type="match status" value="1"/>
</dbReference>
<dbReference type="GO" id="GO:0017171">
    <property type="term" value="F:serine hydrolase activity"/>
    <property type="evidence" value="ECO:0007669"/>
    <property type="project" value="TreeGrafter"/>
</dbReference>
<organism evidence="2 3">
    <name type="scientific">Dyadobacter psychrotolerans</name>
    <dbReference type="NCBI Taxonomy" id="2541721"/>
    <lineage>
        <taxon>Bacteria</taxon>
        <taxon>Pseudomonadati</taxon>
        <taxon>Bacteroidota</taxon>
        <taxon>Cytophagia</taxon>
        <taxon>Cytophagales</taxon>
        <taxon>Spirosomataceae</taxon>
        <taxon>Dyadobacter</taxon>
    </lineage>
</organism>
<name>A0A4R5DN32_9BACT</name>
<dbReference type="AlphaFoldDB" id="A0A4R5DN32"/>
<dbReference type="SUPFAM" id="SSF53474">
    <property type="entry name" value="alpha/beta-Hydrolases"/>
    <property type="match status" value="1"/>
</dbReference>
<dbReference type="PANTHER" id="PTHR46331">
    <property type="entry name" value="VALACYCLOVIR HYDROLASE"/>
    <property type="match status" value="1"/>
</dbReference>
<proteinExistence type="predicted"/>
<evidence type="ECO:0000313" key="3">
    <source>
        <dbReference type="Proteomes" id="UP000294850"/>
    </source>
</evidence>
<dbReference type="OrthoDB" id="2247630at2"/>
<reference evidence="2 3" key="1">
    <citation type="submission" date="2019-03" db="EMBL/GenBank/DDBJ databases">
        <title>Dyadobacter AR-3-6 sp. nov., isolated from arctic soil.</title>
        <authorList>
            <person name="Chaudhary D.K."/>
        </authorList>
    </citation>
    <scope>NUCLEOTIDE SEQUENCE [LARGE SCALE GENOMIC DNA]</scope>
    <source>
        <strain evidence="2 3">AR-3-6</strain>
    </source>
</reference>